<comment type="caution">
    <text evidence="18">The sequence shown here is derived from an EMBL/GenBank/DDBJ whole genome shotgun (WGS) entry which is preliminary data.</text>
</comment>
<evidence type="ECO:0000256" key="9">
    <source>
        <dbReference type="ARBA" id="ARBA00022946"/>
    </source>
</evidence>
<dbReference type="Proteomes" id="UP000249056">
    <property type="component" value="Unassembled WGS sequence"/>
</dbReference>
<comment type="catalytic activity">
    <reaction evidence="14 15">
        <text>L-glutamate + acetyl-CoA = N-acetyl-L-glutamate + CoA + H(+)</text>
        <dbReference type="Rhea" id="RHEA:24292"/>
        <dbReference type="ChEBI" id="CHEBI:15378"/>
        <dbReference type="ChEBI" id="CHEBI:29985"/>
        <dbReference type="ChEBI" id="CHEBI:44337"/>
        <dbReference type="ChEBI" id="CHEBI:57287"/>
        <dbReference type="ChEBI" id="CHEBI:57288"/>
        <dbReference type="EC" id="2.3.1.1"/>
    </reaction>
</comment>
<organism evidence="18 19">
    <name type="scientific">Monilinia fructigena</name>
    <dbReference type="NCBI Taxonomy" id="38457"/>
    <lineage>
        <taxon>Eukaryota</taxon>
        <taxon>Fungi</taxon>
        <taxon>Dikarya</taxon>
        <taxon>Ascomycota</taxon>
        <taxon>Pezizomycotina</taxon>
        <taxon>Leotiomycetes</taxon>
        <taxon>Helotiales</taxon>
        <taxon>Sclerotiniaceae</taxon>
        <taxon>Monilinia</taxon>
    </lineage>
</organism>
<sequence length="624" mass="68568">MLLQNLALKKGKGVAGHNIQILSKCGNNLGQSNDRWRTFTSNQSAASRPSTKPKIQEPVRQDAIQSGVNLGSIYTATRAAAESPKFVQQPMPSTSTSTSGGSPLHVALVKIRAPQLLNDRTLNGIAKTLSQLSRLGLVSTVVIDCDDGSDTPRRTSNYEWRSRVKEQAARVVAAIDARGAEARLVDNVIGVAKDGFDVEQQPYLKGRDSGLLNHRMNILLFTKKHLQALRNEVSLDRLILIDPLGGIPASDRKNGYHVFLNMVQEYDLVKQDLLRSGGICSEKSQLPTSVEGISNVSLGDDVSPFQSTENNPGKLGSDSRLKQDPTIRFHLDNLKLVRRALAILPPSSSALITTPDEAANSGKQPEFMAAGVGTRRQRNPLIHNLLTDKPAVSSSLPAGRLGPLDAIKQTSPSAELAPTTFAKHGVPVTIFPDPKTTLWQPPLNGVSQISLTDPQIDLPRLVHLIEDSFNKKLDVQDYLKRLNNRVAGVIIAGEYEGGALLTWELPPGVPDDGSEESRKRMVPYLDKFAVLKKSQGSGGVADVLFKSMVRDCFPNGVCWRSRKDNPVNKWYFERSRATLKLSDTQWTMFFTTPEENMDHQTFKDYEAVCKTIEPSWADKEAIQD</sequence>
<name>A0A395IPA0_9HELO</name>
<evidence type="ECO:0000256" key="5">
    <source>
        <dbReference type="ARBA" id="ARBA00012697"/>
    </source>
</evidence>
<dbReference type="FunFam" id="3.40.630.30:FF:000049">
    <property type="entry name" value="Amino-acid acetyltransferase, mitochondrial"/>
    <property type="match status" value="1"/>
</dbReference>
<evidence type="ECO:0000256" key="11">
    <source>
        <dbReference type="ARBA" id="ARBA00023315"/>
    </source>
</evidence>
<evidence type="ECO:0000256" key="8">
    <source>
        <dbReference type="ARBA" id="ARBA00022679"/>
    </source>
</evidence>
<keyword evidence="11 15" id="KW-0012">Acyltransferase</keyword>
<keyword evidence="8 15" id="KW-0808">Transferase</keyword>
<evidence type="ECO:0000259" key="17">
    <source>
        <dbReference type="PROSITE" id="PS51731"/>
    </source>
</evidence>
<dbReference type="EC" id="2.3.1.1" evidence="5 15"/>
<comment type="function">
    <text evidence="1 15">N-acetylglutamate synthase involved in arginine biosynthesis.</text>
</comment>
<evidence type="ECO:0000256" key="7">
    <source>
        <dbReference type="ARBA" id="ARBA00022605"/>
    </source>
</evidence>
<evidence type="ECO:0000256" key="1">
    <source>
        <dbReference type="ARBA" id="ARBA00002294"/>
    </source>
</evidence>
<feature type="domain" description="N-acetyltransferase" evidence="17">
    <location>
        <begin position="445"/>
        <end position="614"/>
    </location>
</feature>
<evidence type="ECO:0000256" key="6">
    <source>
        <dbReference type="ARBA" id="ARBA00018802"/>
    </source>
</evidence>
<dbReference type="GO" id="GO:0004042">
    <property type="term" value="F:L-glutamate N-acetyltransferase activity"/>
    <property type="evidence" value="ECO:0007669"/>
    <property type="project" value="InterPro"/>
</dbReference>
<dbReference type="GO" id="GO:0006526">
    <property type="term" value="P:L-arginine biosynthetic process"/>
    <property type="evidence" value="ECO:0007669"/>
    <property type="project" value="UniProtKB-UniPathway"/>
</dbReference>
<comment type="pathway">
    <text evidence="3 15">Amino-acid biosynthesis; L-arginine biosynthesis; N(2)-acetyl-L-ornithine from L-glutamate: step 1/4.</text>
</comment>
<keyword evidence="19" id="KW-1185">Reference proteome</keyword>
<keyword evidence="7 15" id="KW-0028">Amino-acid biosynthesis</keyword>
<dbReference type="UniPathway" id="UPA00068">
    <property type="reaction ID" value="UER00106"/>
</dbReference>
<accession>A0A395IPA0</accession>
<evidence type="ECO:0000256" key="15">
    <source>
        <dbReference type="PIRNR" id="PIRNR007892"/>
    </source>
</evidence>
<evidence type="ECO:0000256" key="10">
    <source>
        <dbReference type="ARBA" id="ARBA00023128"/>
    </source>
</evidence>
<dbReference type="PIRSF" id="PIRSF007892">
    <property type="entry name" value="NAGS_fungal"/>
    <property type="match status" value="1"/>
</dbReference>
<evidence type="ECO:0000313" key="18">
    <source>
        <dbReference type="EMBL" id="RAL61243.1"/>
    </source>
</evidence>
<reference evidence="18 19" key="1">
    <citation type="submission" date="2018-06" db="EMBL/GenBank/DDBJ databases">
        <title>Genome Sequence of the Brown Rot Fungal Pathogen Monilinia fructigena.</title>
        <authorList>
            <person name="Landi L."/>
            <person name="De Miccolis Angelini R.M."/>
            <person name="Pollastro S."/>
            <person name="Abate D."/>
            <person name="Faretra F."/>
            <person name="Romanazzi G."/>
        </authorList>
    </citation>
    <scope>NUCLEOTIDE SEQUENCE [LARGE SCALE GENOMIC DNA]</scope>
    <source>
        <strain evidence="18 19">Mfrg269</strain>
    </source>
</reference>
<dbReference type="InterPro" id="IPR011190">
    <property type="entry name" value="GlcNAc_Synth_fun"/>
</dbReference>
<feature type="compositionally biased region" description="Low complexity" evidence="16">
    <location>
        <begin position="93"/>
        <end position="102"/>
    </location>
</feature>
<protein>
    <recommendedName>
        <fullName evidence="6 15">Amino-acid acetyltransferase, mitochondrial</fullName>
        <ecNumber evidence="5 15">2.3.1.1</ecNumber>
    </recommendedName>
    <alternativeName>
        <fullName evidence="12 15">Glutamate N-acetyltransferase</fullName>
    </alternativeName>
    <alternativeName>
        <fullName evidence="13 15">N-acetylglutamate synthase</fullName>
    </alternativeName>
</protein>
<evidence type="ECO:0000256" key="13">
    <source>
        <dbReference type="ARBA" id="ARBA00033251"/>
    </source>
</evidence>
<dbReference type="GO" id="GO:0005759">
    <property type="term" value="C:mitochondrial matrix"/>
    <property type="evidence" value="ECO:0007669"/>
    <property type="project" value="TreeGrafter"/>
</dbReference>
<dbReference type="InterPro" id="IPR006855">
    <property type="entry name" value="Vertebrate-like_GNAT_dom"/>
</dbReference>
<evidence type="ECO:0000256" key="12">
    <source>
        <dbReference type="ARBA" id="ARBA00030346"/>
    </source>
</evidence>
<dbReference type="PANTHER" id="PTHR23342">
    <property type="entry name" value="N-ACETYLGLUTAMATE SYNTHASE"/>
    <property type="match status" value="1"/>
</dbReference>
<dbReference type="AlphaFoldDB" id="A0A395IPA0"/>
<gene>
    <name evidence="18" type="ORF">DID88_010322</name>
</gene>
<evidence type="ECO:0000256" key="4">
    <source>
        <dbReference type="ARBA" id="ARBA00008694"/>
    </source>
</evidence>
<comment type="similarity">
    <text evidence="4 15">Belongs to the acetyltransferase family.</text>
</comment>
<evidence type="ECO:0000256" key="2">
    <source>
        <dbReference type="ARBA" id="ARBA00004173"/>
    </source>
</evidence>
<dbReference type="GO" id="GO:0006592">
    <property type="term" value="P:ornithine biosynthetic process"/>
    <property type="evidence" value="ECO:0007669"/>
    <property type="project" value="TreeGrafter"/>
</dbReference>
<dbReference type="PANTHER" id="PTHR23342:SF4">
    <property type="entry name" value="AMINO-ACID ACETYLTRANSFERASE, MITOCHONDRIAL"/>
    <property type="match status" value="1"/>
</dbReference>
<keyword evidence="9" id="KW-0809">Transit peptide</keyword>
<evidence type="ECO:0000256" key="16">
    <source>
        <dbReference type="SAM" id="MobiDB-lite"/>
    </source>
</evidence>
<dbReference type="Pfam" id="PF04768">
    <property type="entry name" value="NAT"/>
    <property type="match status" value="1"/>
</dbReference>
<feature type="region of interest" description="Disordered" evidence="16">
    <location>
        <begin position="299"/>
        <end position="321"/>
    </location>
</feature>
<evidence type="ECO:0000313" key="19">
    <source>
        <dbReference type="Proteomes" id="UP000249056"/>
    </source>
</evidence>
<keyword evidence="10 15" id="KW-0496">Mitochondrion</keyword>
<evidence type="ECO:0000256" key="14">
    <source>
        <dbReference type="ARBA" id="ARBA00048372"/>
    </source>
</evidence>
<proteinExistence type="inferred from homology"/>
<dbReference type="PROSITE" id="PS51731">
    <property type="entry name" value="GNAT_NAGS"/>
    <property type="match status" value="1"/>
</dbReference>
<dbReference type="EMBL" id="QKRW01000033">
    <property type="protein sequence ID" value="RAL61243.1"/>
    <property type="molecule type" value="Genomic_DNA"/>
</dbReference>
<dbReference type="OrthoDB" id="5585968at2759"/>
<evidence type="ECO:0000256" key="3">
    <source>
        <dbReference type="ARBA" id="ARBA00004925"/>
    </source>
</evidence>
<comment type="subcellular location">
    <subcellularLocation>
        <location evidence="2 15">Mitochondrion</location>
    </subcellularLocation>
</comment>
<feature type="region of interest" description="Disordered" evidence="16">
    <location>
        <begin position="83"/>
        <end position="102"/>
    </location>
</feature>
<dbReference type="Gene3D" id="3.40.630.30">
    <property type="match status" value="1"/>
</dbReference>